<dbReference type="Proteomes" id="UP000541610">
    <property type="component" value="Unassembled WGS sequence"/>
</dbReference>
<dbReference type="PANTHER" id="PTHR21228">
    <property type="entry name" value="FAST LEU-RICH DOMAIN-CONTAINING"/>
    <property type="match status" value="1"/>
</dbReference>
<dbReference type="EMBL" id="JABANP010000050">
    <property type="protein sequence ID" value="KAF4693108.1"/>
    <property type="molecule type" value="Genomic_DNA"/>
</dbReference>
<feature type="compositionally biased region" description="Basic residues" evidence="1">
    <location>
        <begin position="52"/>
        <end position="64"/>
    </location>
</feature>
<dbReference type="GO" id="GO:0035770">
    <property type="term" value="C:ribonucleoprotein granule"/>
    <property type="evidence" value="ECO:0007669"/>
    <property type="project" value="TreeGrafter"/>
</dbReference>
<dbReference type="AlphaFoldDB" id="A0A7J6PAF5"/>
<accession>A0A7J6PAF5</accession>
<feature type="compositionally biased region" description="Low complexity" evidence="1">
    <location>
        <begin position="245"/>
        <end position="258"/>
    </location>
</feature>
<name>A0A7J6PAF5_PEROL</name>
<proteinExistence type="predicted"/>
<comment type="caution">
    <text evidence="2">The sequence shown here is derived from an EMBL/GenBank/DDBJ whole genome shotgun (WGS) entry which is preliminary data.</text>
</comment>
<dbReference type="GO" id="GO:0000963">
    <property type="term" value="P:mitochondrial RNA processing"/>
    <property type="evidence" value="ECO:0007669"/>
    <property type="project" value="TreeGrafter"/>
</dbReference>
<dbReference type="GO" id="GO:0044528">
    <property type="term" value="P:regulation of mitochondrial mRNA stability"/>
    <property type="evidence" value="ECO:0007669"/>
    <property type="project" value="TreeGrafter"/>
</dbReference>
<dbReference type="InterPro" id="IPR050870">
    <property type="entry name" value="FAST_kinase"/>
</dbReference>
<protein>
    <submittedName>
        <fullName evidence="2">Uncharacterized protein</fullName>
    </submittedName>
</protein>
<feature type="region of interest" description="Disordered" evidence="1">
    <location>
        <begin position="52"/>
        <end position="100"/>
    </location>
</feature>
<gene>
    <name evidence="2" type="ORF">FOZ60_011892</name>
</gene>
<dbReference type="SUPFAM" id="SSF46565">
    <property type="entry name" value="Chaperone J-domain"/>
    <property type="match status" value="1"/>
</dbReference>
<evidence type="ECO:0000313" key="3">
    <source>
        <dbReference type="Proteomes" id="UP000541610"/>
    </source>
</evidence>
<dbReference type="GO" id="GO:0005759">
    <property type="term" value="C:mitochondrial matrix"/>
    <property type="evidence" value="ECO:0007669"/>
    <property type="project" value="TreeGrafter"/>
</dbReference>
<evidence type="ECO:0000313" key="2">
    <source>
        <dbReference type="EMBL" id="KAF4693108.1"/>
    </source>
</evidence>
<feature type="compositionally biased region" description="Basic and acidic residues" evidence="1">
    <location>
        <begin position="352"/>
        <end position="372"/>
    </location>
</feature>
<reference evidence="2 3" key="1">
    <citation type="submission" date="2020-04" db="EMBL/GenBank/DDBJ databases">
        <title>Perkinsus olseni comparative genomics.</title>
        <authorList>
            <person name="Bogema D.R."/>
        </authorList>
    </citation>
    <scope>NUCLEOTIDE SEQUENCE [LARGE SCALE GENOMIC DNA]</scope>
    <source>
        <strain evidence="2">00978-12</strain>
    </source>
</reference>
<feature type="compositionally biased region" description="Acidic residues" evidence="1">
    <location>
        <begin position="267"/>
        <end position="276"/>
    </location>
</feature>
<evidence type="ECO:0000256" key="1">
    <source>
        <dbReference type="SAM" id="MobiDB-lite"/>
    </source>
</evidence>
<dbReference type="OrthoDB" id="443559at2759"/>
<feature type="region of interest" description="Disordered" evidence="1">
    <location>
        <begin position="238"/>
        <end position="296"/>
    </location>
</feature>
<dbReference type="GO" id="GO:0003723">
    <property type="term" value="F:RNA binding"/>
    <property type="evidence" value="ECO:0007669"/>
    <property type="project" value="TreeGrafter"/>
</dbReference>
<dbReference type="InterPro" id="IPR036869">
    <property type="entry name" value="J_dom_sf"/>
</dbReference>
<feature type="region of interest" description="Disordered" evidence="1">
    <location>
        <begin position="346"/>
        <end position="381"/>
    </location>
</feature>
<dbReference type="PANTHER" id="PTHR21228:SF40">
    <property type="entry name" value="LD45607P"/>
    <property type="match status" value="1"/>
</dbReference>
<sequence length="1246" mass="134789">MLCVPMDPMWRACGSLCALMSRDVQIYAVKPSEVDDQTWTQWINSNIKQGVKARKQRSNTKGKHTGITGVPEDCEGSAQKAPTNARGEGDANPSAPTEPVDRYLIGTVGFKTSRTLKFPAKATRVTLVAAGGAGNISDIPKMPPTSKGPHVASRNQRNRSAARWLDLKSSNSKKTPTQRWERSCMTKDLVIEENLHGLRTLRLAYRDNKVHGERLLYVVNVDAVEKLVPAIEENKLRTNGHSAETATDTRGDSSTTTTPGNIGSDADASDDDEDEWQWASAPPASPAPGADHSTMTPTFAREEPERVTTPGHESKMVEPVTSVSEDAAYVSSSPIPAAGAASGLESIAPVKSDTDKDGEKLTSPRDKTDSTHLKKHRTVKTSNSSLVSSNVFGAATSAVTCGVTKGVDSYRKQQLERQMALRTFLMTVPDPPMSEKAAGLVVAYVGKLSVDWVKVVKEAGVGAARGTVMGGTVGAAVMGGMIGFSRAGAMFDAANNVGAATVMRGMGTGLGVMVSAAITACEVGYHVRKCKQGKLHVRTTRRKVTAASMRGAANAGLCALTIVPGAGLIVAIIGGVAFNICDATFGWSDKAAKKLVPQSEGEEIFEGKLVHAKMIEAARETIGLGPEEPLDEDDLRRRLRRWMLSLHPDKNSQQVHPHLHTIVTACTLLINEARDIEAQRNSETVENPLEAAEDNAEDLDKLMGALVTSGTPEKPLNASLAAQAIFLLLKLGVSPNHTAFDRLIPLASQAVECQDICSLSWSIASCAANSENGVNRGLTRPVLQLYHTATAKALSNVEALSSKDVGMLLWAVGRLALSTDNLATLNRVLSEGHIDWSSLAARDIAMGLSGLAKAGLSLPSHVVDTCCKRKDLKLREAVHVLWAVVKSAGEWRSELDTLVPTVRREWTEPNARDAIMAIWALVHSGDPSTIAWAVSPERLSGISMHMINEQDRASYAFALGQAASTMSVLKVTAQLRSLAEVISVDSPPREMSFFLWACACASCFPSNVMSRLYQWVVKWRAELLKDVGNSVRILWAIAVFDGRGAGEVVPVLYAVLRQQPVEEFTSKEAAITLWSLFAMCGCTDILFARQLATRINPYERAHRAQLYQASLTLQEPIASDPGARVLSSSALHAKVCLILGSEWCHEYAVVPGVVVDIAKPDEKLAVEVNGSHHYIEFLSGYGHKFPDGATSWKVRYLESHGWKVFTLVEDDIRRISRLPLVEQRRALMSMMKKSDTPRFVSESMCF</sequence>
<organism evidence="2 3">
    <name type="scientific">Perkinsus olseni</name>
    <name type="common">Perkinsus atlanticus</name>
    <dbReference type="NCBI Taxonomy" id="32597"/>
    <lineage>
        <taxon>Eukaryota</taxon>
        <taxon>Sar</taxon>
        <taxon>Alveolata</taxon>
        <taxon>Perkinsozoa</taxon>
        <taxon>Perkinsea</taxon>
        <taxon>Perkinsida</taxon>
        <taxon>Perkinsidae</taxon>
        <taxon>Perkinsus</taxon>
    </lineage>
</organism>